<evidence type="ECO:0000313" key="2">
    <source>
        <dbReference type="EMBL" id="CAE2240919.1"/>
    </source>
</evidence>
<dbReference type="EMBL" id="HBKP01025254">
    <property type="protein sequence ID" value="CAE2240919.1"/>
    <property type="molecule type" value="Transcribed_RNA"/>
</dbReference>
<reference evidence="2" key="1">
    <citation type="submission" date="2021-01" db="EMBL/GenBank/DDBJ databases">
        <authorList>
            <person name="Corre E."/>
            <person name="Pelletier E."/>
            <person name="Niang G."/>
            <person name="Scheremetjew M."/>
            <person name="Finn R."/>
            <person name="Kale V."/>
            <person name="Holt S."/>
            <person name="Cochrane G."/>
            <person name="Meng A."/>
            <person name="Brown T."/>
            <person name="Cohen L."/>
        </authorList>
    </citation>
    <scope>NUCLEOTIDE SEQUENCE</scope>
    <source>
        <strain evidence="2">DIVA3 518/3/11/1/6</strain>
    </source>
</reference>
<feature type="transmembrane region" description="Helical" evidence="1">
    <location>
        <begin position="58"/>
        <end position="79"/>
    </location>
</feature>
<proteinExistence type="predicted"/>
<evidence type="ECO:0000256" key="1">
    <source>
        <dbReference type="SAM" id="Phobius"/>
    </source>
</evidence>
<organism evidence="2">
    <name type="scientific">Vannella robusta</name>
    <dbReference type="NCBI Taxonomy" id="1487602"/>
    <lineage>
        <taxon>Eukaryota</taxon>
        <taxon>Amoebozoa</taxon>
        <taxon>Discosea</taxon>
        <taxon>Flabellinia</taxon>
        <taxon>Vannellidae</taxon>
        <taxon>Vannella</taxon>
    </lineage>
</organism>
<dbReference type="AlphaFoldDB" id="A0A7S4IVB8"/>
<feature type="transmembrane region" description="Helical" evidence="1">
    <location>
        <begin position="28"/>
        <end position="46"/>
    </location>
</feature>
<protein>
    <submittedName>
        <fullName evidence="2">Uncharacterized protein</fullName>
    </submittedName>
</protein>
<keyword evidence="1" id="KW-0812">Transmembrane</keyword>
<gene>
    <name evidence="2" type="ORF">VSP0166_LOCUS17564</name>
</gene>
<sequence>MGLDGSQVEQYSSQYFPSLVQYHTEINAIARIVSFLMIFVCNAMQINFSAKCLDQSSSVVAVVTITGLNFFFSVCAIRVTSNSNNTRPFSVGYVLVKHSILLGLSVLSLLSWGYTSSILQQL</sequence>
<name>A0A7S4IVB8_9EUKA</name>
<keyword evidence="1" id="KW-1133">Transmembrane helix</keyword>
<feature type="transmembrane region" description="Helical" evidence="1">
    <location>
        <begin position="91"/>
        <end position="114"/>
    </location>
</feature>
<keyword evidence="1" id="KW-0472">Membrane</keyword>
<accession>A0A7S4IVB8</accession>